<feature type="region of interest" description="Disordered" evidence="7">
    <location>
        <begin position="16"/>
        <end position="58"/>
    </location>
</feature>
<dbReference type="GO" id="GO:0003887">
    <property type="term" value="F:DNA-directed DNA polymerase activity"/>
    <property type="evidence" value="ECO:0007669"/>
    <property type="project" value="TreeGrafter"/>
</dbReference>
<comment type="function">
    <text evidence="6">Poorly processive, error-prone DNA polymerase involved in untargeted mutagenesis. Copies undamaged DNA at stalled replication forks, which arise in vivo from mismatched or misaligned primer ends. These misaligned primers can be extended by PolIV. Exhibits no 3'-5' exonuclease (proofreading) activity. May be involved in translesional synthesis, in conjunction with the beta clamp from PolIII.</text>
</comment>
<dbReference type="GO" id="GO:0003684">
    <property type="term" value="F:damaged DNA binding"/>
    <property type="evidence" value="ECO:0007669"/>
    <property type="project" value="InterPro"/>
</dbReference>
<dbReference type="InterPro" id="IPR001126">
    <property type="entry name" value="UmuC"/>
</dbReference>
<dbReference type="GO" id="GO:0042276">
    <property type="term" value="P:error-prone translesion synthesis"/>
    <property type="evidence" value="ECO:0007669"/>
    <property type="project" value="TreeGrafter"/>
</dbReference>
<dbReference type="Gene3D" id="3.30.70.270">
    <property type="match status" value="1"/>
</dbReference>
<dbReference type="GO" id="GO:0009432">
    <property type="term" value="P:SOS response"/>
    <property type="evidence" value="ECO:0007669"/>
    <property type="project" value="UniProtKB-KW"/>
</dbReference>
<keyword evidence="2" id="KW-0227">DNA damage</keyword>
<evidence type="ECO:0000256" key="3">
    <source>
        <dbReference type="ARBA" id="ARBA00023199"/>
    </source>
</evidence>
<dbReference type="PANTHER" id="PTHR11076:SF34">
    <property type="entry name" value="PROTEIN UMUC"/>
    <property type="match status" value="1"/>
</dbReference>
<dbReference type="InterPro" id="IPR025188">
    <property type="entry name" value="DUF4113"/>
</dbReference>
<dbReference type="Pfam" id="PF11799">
    <property type="entry name" value="IMS_C"/>
    <property type="match status" value="1"/>
</dbReference>
<feature type="compositionally biased region" description="Basic and acidic residues" evidence="7">
    <location>
        <begin position="35"/>
        <end position="44"/>
    </location>
</feature>
<dbReference type="Pfam" id="PF13438">
    <property type="entry name" value="DUF4113"/>
    <property type="match status" value="1"/>
</dbReference>
<evidence type="ECO:0000313" key="10">
    <source>
        <dbReference type="Proteomes" id="UP000228976"/>
    </source>
</evidence>
<dbReference type="GO" id="GO:0005829">
    <property type="term" value="C:cytosol"/>
    <property type="evidence" value="ECO:0007669"/>
    <property type="project" value="TreeGrafter"/>
</dbReference>
<keyword evidence="3" id="KW-0741">SOS mutagenesis</keyword>
<accession>A0A261F9T4</accession>
<evidence type="ECO:0000256" key="6">
    <source>
        <dbReference type="ARBA" id="ARBA00025589"/>
    </source>
</evidence>
<dbReference type="GO" id="GO:0006281">
    <property type="term" value="P:DNA repair"/>
    <property type="evidence" value="ECO:0007669"/>
    <property type="project" value="UniProtKB-KW"/>
</dbReference>
<dbReference type="InterPro" id="IPR043128">
    <property type="entry name" value="Rev_trsase/Diguanyl_cyclase"/>
</dbReference>
<dbReference type="EMBL" id="MWWU01000002">
    <property type="protein sequence ID" value="OZG55910.1"/>
    <property type="molecule type" value="Genomic_DNA"/>
</dbReference>
<dbReference type="CDD" id="cd01700">
    <property type="entry name" value="PolY_Pol_V_umuC"/>
    <property type="match status" value="1"/>
</dbReference>
<name>A0A261F9T4_9BIFI</name>
<evidence type="ECO:0000259" key="8">
    <source>
        <dbReference type="PROSITE" id="PS50173"/>
    </source>
</evidence>
<dbReference type="InterPro" id="IPR043502">
    <property type="entry name" value="DNA/RNA_pol_sf"/>
</dbReference>
<evidence type="ECO:0000256" key="7">
    <source>
        <dbReference type="SAM" id="MobiDB-lite"/>
    </source>
</evidence>
<dbReference type="Pfam" id="PF00817">
    <property type="entry name" value="IMS"/>
    <property type="match status" value="1"/>
</dbReference>
<comment type="similarity">
    <text evidence="1">Belongs to the DNA polymerase type-Y family.</text>
</comment>
<dbReference type="Proteomes" id="UP000228976">
    <property type="component" value="Unassembled WGS sequence"/>
</dbReference>
<evidence type="ECO:0000256" key="4">
    <source>
        <dbReference type="ARBA" id="ARBA00023204"/>
    </source>
</evidence>
<keyword evidence="4" id="KW-0234">DNA repair</keyword>
<sequence length="513" mass="57094">MATSMTFGTVHTWESSPLLSSSRTHEQCATQQRPGEQRITERRPASATGAAPESSSIPALVEQNNTVNINGAVFSTSTRRYILADADSFYASCERVFHPELAHKPVLVLSNNDGCVVTRTAEAKPYIPQGVPWFQIRETAFEHGAVARSSNYELYGSISARMMNVMHEFFEHQEVYSIDECFLETRLPLHDALLQTHRMRQAVWQGVGIPLSIGIAPTKTLAKIVNHWVKHGNGTAHIGTWDQFDADSQRRLLQSVPIDEVWGVGHRLTRKLSSMGIISAWDLSQQDPNAIRHRFSVLLQRTVLELRGIACIEDEVSATTGARKDQILCSRMFGHPITGRDTLCQAFSVYTQDACRRLRRQNGLATSVGIFAGISPYNPDEGGVPLPLTIRTLPTPSDDPLYIVKFITHELLPAIDPSTRFIRAGVLLSGLIPSSEYHPFEQFKAQRDDSHIGQLLDSINRRYGDHSIGIGYGGVRGTGRAKEEVGASWNMKRAMLSSRSTTRWDEMMVVKAN</sequence>
<keyword evidence="10" id="KW-1185">Reference proteome</keyword>
<dbReference type="PROSITE" id="PS50173">
    <property type="entry name" value="UMUC"/>
    <property type="match status" value="1"/>
</dbReference>
<evidence type="ECO:0000256" key="2">
    <source>
        <dbReference type="ARBA" id="ARBA00022763"/>
    </source>
</evidence>
<evidence type="ECO:0000256" key="5">
    <source>
        <dbReference type="ARBA" id="ARBA00023236"/>
    </source>
</evidence>
<dbReference type="RefSeq" id="WP_244569593.1">
    <property type="nucleotide sequence ID" value="NZ_JACBYZ010000001.1"/>
</dbReference>
<dbReference type="SUPFAM" id="SSF56672">
    <property type="entry name" value="DNA/RNA polymerases"/>
    <property type="match status" value="1"/>
</dbReference>
<dbReference type="AlphaFoldDB" id="A0A261F9T4"/>
<organism evidence="9 10">
    <name type="scientific">Aeriscardovia aeriphila</name>
    <dbReference type="NCBI Taxonomy" id="218139"/>
    <lineage>
        <taxon>Bacteria</taxon>
        <taxon>Bacillati</taxon>
        <taxon>Actinomycetota</taxon>
        <taxon>Actinomycetes</taxon>
        <taxon>Bifidobacteriales</taxon>
        <taxon>Bifidobacteriaceae</taxon>
        <taxon>Aeriscardovia</taxon>
    </lineage>
</organism>
<protein>
    <submittedName>
        <fullName evidence="9">DNA polymerase V subunit UmuC</fullName>
    </submittedName>
</protein>
<keyword evidence="5" id="KW-0742">SOS response</keyword>
<dbReference type="PANTHER" id="PTHR11076">
    <property type="entry name" value="DNA REPAIR POLYMERASE UMUC / TRANSFERASE FAMILY MEMBER"/>
    <property type="match status" value="1"/>
</dbReference>
<feature type="domain" description="UmuC" evidence="8">
    <location>
        <begin position="81"/>
        <end position="265"/>
    </location>
</feature>
<dbReference type="Gene3D" id="3.40.1170.60">
    <property type="match status" value="1"/>
</dbReference>
<comment type="caution">
    <text evidence="9">The sequence shown here is derived from an EMBL/GenBank/DDBJ whole genome shotgun (WGS) entry which is preliminary data.</text>
</comment>
<evidence type="ECO:0000313" key="9">
    <source>
        <dbReference type="EMBL" id="OZG55910.1"/>
    </source>
</evidence>
<proteinExistence type="inferred from homology"/>
<dbReference type="InterPro" id="IPR050116">
    <property type="entry name" value="DNA_polymerase-Y"/>
</dbReference>
<gene>
    <name evidence="9" type="ORF">AEAE_0398</name>
</gene>
<dbReference type="Gene3D" id="1.10.150.20">
    <property type="entry name" value="5' to 3' exonuclease, C-terminal subdomain"/>
    <property type="match status" value="1"/>
</dbReference>
<evidence type="ECO:0000256" key="1">
    <source>
        <dbReference type="ARBA" id="ARBA00010945"/>
    </source>
</evidence>
<dbReference type="InterPro" id="IPR017961">
    <property type="entry name" value="DNA_pol_Y-fam_little_finger"/>
</dbReference>
<feature type="compositionally biased region" description="Polar residues" evidence="7">
    <location>
        <begin position="16"/>
        <end position="34"/>
    </location>
</feature>
<reference evidence="9 10" key="1">
    <citation type="journal article" date="2017" name="BMC Genomics">
        <title>Comparative genomic and phylogenomic analyses of the Bifidobacteriaceae family.</title>
        <authorList>
            <person name="Lugli G.A."/>
            <person name="Milani C."/>
            <person name="Turroni F."/>
            <person name="Duranti S."/>
            <person name="Mancabelli L."/>
            <person name="Mangifesta M."/>
            <person name="Ferrario C."/>
            <person name="Modesto M."/>
            <person name="Mattarelli P."/>
            <person name="Jiri K."/>
            <person name="van Sinderen D."/>
            <person name="Ventura M."/>
        </authorList>
    </citation>
    <scope>NUCLEOTIDE SEQUENCE [LARGE SCALE GENOMIC DNA]</scope>
    <source>
        <strain evidence="9 10">LMG 21773</strain>
    </source>
</reference>